<dbReference type="InterPro" id="IPR050387">
    <property type="entry name" value="Hedgehog_Signaling"/>
</dbReference>
<dbReference type="EMBL" id="HBGH01016160">
    <property type="protein sequence ID" value="CAD9236848.1"/>
    <property type="molecule type" value="Transcribed_RNA"/>
</dbReference>
<dbReference type="InterPro" id="IPR006141">
    <property type="entry name" value="Intein_N"/>
</dbReference>
<dbReference type="InterPro" id="IPR015915">
    <property type="entry name" value="Kelch-typ_b-propeller"/>
</dbReference>
<dbReference type="GO" id="GO:0007267">
    <property type="term" value="P:cell-cell signaling"/>
    <property type="evidence" value="ECO:0007669"/>
    <property type="project" value="InterPro"/>
</dbReference>
<evidence type="ECO:0008006" key="7">
    <source>
        <dbReference type="Google" id="ProtNLM"/>
    </source>
</evidence>
<dbReference type="GO" id="GO:0016540">
    <property type="term" value="P:protein autoprocessing"/>
    <property type="evidence" value="ECO:0007669"/>
    <property type="project" value="InterPro"/>
</dbReference>
<organism evidence="6">
    <name type="scientific">Compsopogon caeruleus</name>
    <dbReference type="NCBI Taxonomy" id="31354"/>
    <lineage>
        <taxon>Eukaryota</taxon>
        <taxon>Rhodophyta</taxon>
        <taxon>Compsopogonophyceae</taxon>
        <taxon>Compsopogonales</taxon>
        <taxon>Compsopogonaceae</taxon>
        <taxon>Compsopogon</taxon>
    </lineage>
</organism>
<evidence type="ECO:0000259" key="4">
    <source>
        <dbReference type="SMART" id="SM00305"/>
    </source>
</evidence>
<evidence type="ECO:0000256" key="3">
    <source>
        <dbReference type="SAM" id="MobiDB-lite"/>
    </source>
</evidence>
<feature type="region of interest" description="Disordered" evidence="3">
    <location>
        <begin position="338"/>
        <end position="413"/>
    </location>
</feature>
<dbReference type="InterPro" id="IPR011043">
    <property type="entry name" value="Gal_Oxase/kelch_b-propeller"/>
</dbReference>
<sequence>MSVMGVQGQSNPSWTMPSVQNVQRRHEHALVQFYGRLYLIGGRGDLPVEEYTHETQSWKTLNVPPFGEVHHFQAQVYYNRIVVGGAWKGSYPNESNFDSVYMYDPVADVWELNSTMPAGRSRGSTQCVVYNDKVYFVNGNVGGHGGGSVAMNLFDEFDPRTGAWVTLVDSPISRDHGGAVVSGSKMFVVGGRDSGHDDWDNPVWARKQIDVYDFTPFSGAHGRWTTLTEVLPEPQPGGGYAIVDSLIVLAGGEIWNGTHRPALDSTQFVDTSTNTIKTYSPAVKLNTPRNGVPATSCGGLVFVVDGSSSMAQEEYTTMEYMTLGGVTCKSDPAFWTGATPTPTAMNPSASSVPPPSSTPVQLSSSLSPTTSISPSTLTGSQSTSPESSASSSPSSNLRTGSPSANSSGSNSACFPGDAQVVLDDGRSIQMREIRVGNRIKTGSNRFSTVFAFTHRQDSQRDQLYVEITAATGPRLELTPSHLIYVNDYLVPASDVKPGHSVLVTIGDRVEPTEVTSVRHVRRSAGLYNPQTQDGNILVNGFVVSCYTETVYPTIAHALLLPARLVHRWLPQVDALGGSLYNDAPNAFLALARLGQRSA</sequence>
<dbReference type="InterPro" id="IPR003587">
    <property type="entry name" value="Hint_dom_N"/>
</dbReference>
<dbReference type="PROSITE" id="PS50817">
    <property type="entry name" value="INTEIN_N_TER"/>
    <property type="match status" value="1"/>
</dbReference>
<dbReference type="Gene3D" id="2.170.16.10">
    <property type="entry name" value="Hedgehog/Intein (Hint) domain"/>
    <property type="match status" value="1"/>
</dbReference>
<dbReference type="InterPro" id="IPR001657">
    <property type="entry name" value="Hedgehog"/>
</dbReference>
<dbReference type="GO" id="GO:0016539">
    <property type="term" value="P:intein-mediated protein splicing"/>
    <property type="evidence" value="ECO:0007669"/>
    <property type="project" value="InterPro"/>
</dbReference>
<dbReference type="PANTHER" id="PTHR11889:SF31">
    <property type="entry name" value="PROTEIN HEDGEHOG"/>
    <property type="match status" value="1"/>
</dbReference>
<dbReference type="InterPro" id="IPR003586">
    <property type="entry name" value="Hint_dom_C"/>
</dbReference>
<feature type="domain" description="Hint" evidence="5">
    <location>
        <begin position="411"/>
        <end position="505"/>
    </location>
</feature>
<dbReference type="Gene3D" id="2.120.10.80">
    <property type="entry name" value="Kelch-type beta propeller"/>
    <property type="match status" value="2"/>
</dbReference>
<keyword evidence="1" id="KW-0217">Developmental protein</keyword>
<keyword evidence="2" id="KW-0732">Signal</keyword>
<dbReference type="PANTHER" id="PTHR11889">
    <property type="entry name" value="HEDGEHOG"/>
    <property type="match status" value="1"/>
</dbReference>
<dbReference type="InterPro" id="IPR036844">
    <property type="entry name" value="Hint_dom_sf"/>
</dbReference>
<proteinExistence type="predicted"/>
<dbReference type="InterPro" id="IPR001767">
    <property type="entry name" value="Hedgehog_Hint"/>
</dbReference>
<evidence type="ECO:0000313" key="6">
    <source>
        <dbReference type="EMBL" id="CAD9236848.1"/>
    </source>
</evidence>
<dbReference type="SMART" id="SM00306">
    <property type="entry name" value="HintN"/>
    <property type="match status" value="1"/>
</dbReference>
<evidence type="ECO:0000259" key="5">
    <source>
        <dbReference type="SMART" id="SM00306"/>
    </source>
</evidence>
<feature type="domain" description="Hint" evidence="4">
    <location>
        <begin position="506"/>
        <end position="551"/>
    </location>
</feature>
<evidence type="ECO:0000256" key="2">
    <source>
        <dbReference type="ARBA" id="ARBA00022729"/>
    </source>
</evidence>
<dbReference type="Pfam" id="PF01079">
    <property type="entry name" value="Hint"/>
    <property type="match status" value="1"/>
</dbReference>
<dbReference type="SMART" id="SM00305">
    <property type="entry name" value="HintC"/>
    <property type="match status" value="1"/>
</dbReference>
<dbReference type="AlphaFoldDB" id="A0A7S1TJP3"/>
<dbReference type="CDD" id="cd00081">
    <property type="entry name" value="Hint"/>
    <property type="match status" value="1"/>
</dbReference>
<protein>
    <recommendedName>
        <fullName evidence="7">Hint domain-containing protein</fullName>
    </recommendedName>
</protein>
<gene>
    <name evidence="6" type="ORF">CCAE0312_LOCUS8945</name>
</gene>
<dbReference type="GO" id="GO:0048731">
    <property type="term" value="P:system development"/>
    <property type="evidence" value="ECO:0007669"/>
    <property type="project" value="UniProtKB-ARBA"/>
</dbReference>
<feature type="compositionally biased region" description="Low complexity" evidence="3">
    <location>
        <begin position="358"/>
        <end position="412"/>
    </location>
</feature>
<dbReference type="PRINTS" id="PR00632">
    <property type="entry name" value="SONICHHOG"/>
</dbReference>
<dbReference type="SUPFAM" id="SSF51294">
    <property type="entry name" value="Hedgehog/intein (Hint) domain"/>
    <property type="match status" value="1"/>
</dbReference>
<name>A0A7S1TJP3_9RHOD</name>
<reference evidence="6" key="1">
    <citation type="submission" date="2021-01" db="EMBL/GenBank/DDBJ databases">
        <authorList>
            <person name="Corre E."/>
            <person name="Pelletier E."/>
            <person name="Niang G."/>
            <person name="Scheremetjew M."/>
            <person name="Finn R."/>
            <person name="Kale V."/>
            <person name="Holt S."/>
            <person name="Cochrane G."/>
            <person name="Meng A."/>
            <person name="Brown T."/>
            <person name="Cohen L."/>
        </authorList>
    </citation>
    <scope>NUCLEOTIDE SEQUENCE</scope>
    <source>
        <strain evidence="6">SAG 36.94</strain>
    </source>
</reference>
<accession>A0A7S1TJP3</accession>
<dbReference type="SUPFAM" id="SSF50965">
    <property type="entry name" value="Galactose oxidase, central domain"/>
    <property type="match status" value="1"/>
</dbReference>
<evidence type="ECO:0000256" key="1">
    <source>
        <dbReference type="ARBA" id="ARBA00022473"/>
    </source>
</evidence>